<dbReference type="Proteomes" id="UP000515161">
    <property type="component" value="Unplaced"/>
</dbReference>
<keyword evidence="2" id="KW-1185">Reference proteome</keyword>
<dbReference type="FunCoup" id="A0A6P8W3A3">
    <property type="interactions" value="1"/>
</dbReference>
<proteinExistence type="predicted"/>
<evidence type="ECO:0000313" key="2">
    <source>
        <dbReference type="Proteomes" id="UP000515161"/>
    </source>
</evidence>
<sequence>MNIPILEIFLGILGFGLSIMFCTTFCRVCSRFREEQIDREAARRSNQELRPPIYFIPFHGSLSQHDSEDVPGMPRYSQELYLPPQYNNAAFCGAPPSYNELELKPDDLPPAYTDYSVPVYPLPSPHHMVQPQTPQ</sequence>
<organism evidence="2 3">
    <name type="scientific">Gymnodraco acuticeps</name>
    <name type="common">Antarctic dragonfish</name>
    <dbReference type="NCBI Taxonomy" id="8218"/>
    <lineage>
        <taxon>Eukaryota</taxon>
        <taxon>Metazoa</taxon>
        <taxon>Chordata</taxon>
        <taxon>Craniata</taxon>
        <taxon>Vertebrata</taxon>
        <taxon>Euteleostomi</taxon>
        <taxon>Actinopterygii</taxon>
        <taxon>Neopterygii</taxon>
        <taxon>Teleostei</taxon>
        <taxon>Neoteleostei</taxon>
        <taxon>Acanthomorphata</taxon>
        <taxon>Eupercaria</taxon>
        <taxon>Perciformes</taxon>
        <taxon>Notothenioidei</taxon>
        <taxon>Bathydraconidae</taxon>
        <taxon>Gymnodraco</taxon>
    </lineage>
</organism>
<dbReference type="OrthoDB" id="8936510at2759"/>
<dbReference type="KEGG" id="gacu:117559777"/>
<reference evidence="3" key="1">
    <citation type="submission" date="2025-08" db="UniProtKB">
        <authorList>
            <consortium name="RefSeq"/>
        </authorList>
    </citation>
    <scope>IDENTIFICATION</scope>
</reference>
<dbReference type="InParanoid" id="A0A6P8W3A3"/>
<name>A0A6P8W3A3_GYMAC</name>
<keyword evidence="1" id="KW-0472">Membrane</keyword>
<evidence type="ECO:0000256" key="1">
    <source>
        <dbReference type="SAM" id="Phobius"/>
    </source>
</evidence>
<dbReference type="AlphaFoldDB" id="A0A6P8W3A3"/>
<gene>
    <name evidence="3" type="primary">si:dkey-283b1.6</name>
</gene>
<evidence type="ECO:0000313" key="3">
    <source>
        <dbReference type="RefSeq" id="XP_034092335.1"/>
    </source>
</evidence>
<accession>A0A6P8W3A3</accession>
<feature type="transmembrane region" description="Helical" evidence="1">
    <location>
        <begin position="6"/>
        <end position="29"/>
    </location>
</feature>
<keyword evidence="1" id="KW-1133">Transmembrane helix</keyword>
<dbReference type="RefSeq" id="XP_034092335.1">
    <property type="nucleotide sequence ID" value="XM_034236444.1"/>
</dbReference>
<dbReference type="GeneID" id="117559777"/>
<keyword evidence="1" id="KW-0812">Transmembrane</keyword>
<protein>
    <submittedName>
        <fullName evidence="3">Uncharacterized protein si:dkey-283b1.6</fullName>
    </submittedName>
</protein>